<dbReference type="Proteomes" id="UP000615234">
    <property type="component" value="Unassembled WGS sequence"/>
</dbReference>
<evidence type="ECO:0000259" key="4">
    <source>
        <dbReference type="PROSITE" id="PS50110"/>
    </source>
</evidence>
<dbReference type="SUPFAM" id="SSF52172">
    <property type="entry name" value="CheY-like"/>
    <property type="match status" value="1"/>
</dbReference>
<evidence type="ECO:0000256" key="3">
    <source>
        <dbReference type="PROSITE-ProRule" id="PRU00169"/>
    </source>
</evidence>
<dbReference type="RefSeq" id="WP_118483356.1">
    <property type="nucleotide sequence ID" value="NZ_JACOOX010000002.1"/>
</dbReference>
<comment type="function">
    <text evidence="2">May play the central regulatory role in sporulation. It may be an element of the effector pathway responsible for the activation of sporulation genes in response to nutritional stress. Spo0A may act in concert with spo0H (a sigma factor) to control the expression of some genes that are critical to the sporulation process.</text>
</comment>
<protein>
    <recommendedName>
        <fullName evidence="1">Stage 0 sporulation protein A homolog</fullName>
    </recommendedName>
</protein>
<organism evidence="5 6">
    <name type="scientific">Coprococcus hominis</name>
    <name type="common">ex Liu et al. 2022</name>
    <dbReference type="NCBI Taxonomy" id="2763039"/>
    <lineage>
        <taxon>Bacteria</taxon>
        <taxon>Bacillati</taxon>
        <taxon>Bacillota</taxon>
        <taxon>Clostridia</taxon>
        <taxon>Lachnospirales</taxon>
        <taxon>Lachnospiraceae</taxon>
        <taxon>Coprococcus</taxon>
    </lineage>
</organism>
<evidence type="ECO:0000313" key="5">
    <source>
        <dbReference type="EMBL" id="MBC5662047.1"/>
    </source>
</evidence>
<evidence type="ECO:0000313" key="6">
    <source>
        <dbReference type="Proteomes" id="UP000615234"/>
    </source>
</evidence>
<evidence type="ECO:0000256" key="2">
    <source>
        <dbReference type="ARBA" id="ARBA00024867"/>
    </source>
</evidence>
<dbReference type="SMART" id="SM00448">
    <property type="entry name" value="REC"/>
    <property type="match status" value="1"/>
</dbReference>
<dbReference type="EMBL" id="JACOOX010000002">
    <property type="protein sequence ID" value="MBC5662047.1"/>
    <property type="molecule type" value="Genomic_DNA"/>
</dbReference>
<dbReference type="SMART" id="SM00850">
    <property type="entry name" value="LytTR"/>
    <property type="match status" value="1"/>
</dbReference>
<keyword evidence="6" id="KW-1185">Reference proteome</keyword>
<dbReference type="Gene3D" id="3.40.50.2300">
    <property type="match status" value="1"/>
</dbReference>
<dbReference type="GO" id="GO:0000156">
    <property type="term" value="F:phosphorelay response regulator activity"/>
    <property type="evidence" value="ECO:0007669"/>
    <property type="project" value="InterPro"/>
</dbReference>
<evidence type="ECO:0000256" key="1">
    <source>
        <dbReference type="ARBA" id="ARBA00018672"/>
    </source>
</evidence>
<dbReference type="InterPro" id="IPR011006">
    <property type="entry name" value="CheY-like_superfamily"/>
</dbReference>
<accession>A0A8I0AND5</accession>
<reference evidence="5 6" key="1">
    <citation type="submission" date="2020-08" db="EMBL/GenBank/DDBJ databases">
        <title>Genome public.</title>
        <authorList>
            <person name="Liu C."/>
            <person name="Sun Q."/>
        </authorList>
    </citation>
    <scope>NUCLEOTIDE SEQUENCE [LARGE SCALE GENOMIC DNA]</scope>
    <source>
        <strain evidence="5 6">NSJ-10</strain>
    </source>
</reference>
<dbReference type="Gene3D" id="2.40.50.1020">
    <property type="entry name" value="LytTr DNA-binding domain"/>
    <property type="match status" value="1"/>
</dbReference>
<comment type="caution">
    <text evidence="5">The sequence shown here is derived from an EMBL/GenBank/DDBJ whole genome shotgun (WGS) entry which is preliminary data.</text>
</comment>
<dbReference type="InterPro" id="IPR046947">
    <property type="entry name" value="LytR-like"/>
</dbReference>
<dbReference type="AlphaFoldDB" id="A0A8I0AND5"/>
<dbReference type="PANTHER" id="PTHR37299">
    <property type="entry name" value="TRANSCRIPTIONAL REGULATOR-RELATED"/>
    <property type="match status" value="1"/>
</dbReference>
<dbReference type="Pfam" id="PF04397">
    <property type="entry name" value="LytTR"/>
    <property type="match status" value="1"/>
</dbReference>
<keyword evidence="3" id="KW-0597">Phosphoprotein</keyword>
<dbReference type="GO" id="GO:0003677">
    <property type="term" value="F:DNA binding"/>
    <property type="evidence" value="ECO:0007669"/>
    <property type="project" value="InterPro"/>
</dbReference>
<dbReference type="Pfam" id="PF00072">
    <property type="entry name" value="Response_reg"/>
    <property type="match status" value="1"/>
</dbReference>
<dbReference type="PANTHER" id="PTHR37299:SF1">
    <property type="entry name" value="STAGE 0 SPORULATION PROTEIN A HOMOLOG"/>
    <property type="match status" value="1"/>
</dbReference>
<feature type="domain" description="Response regulatory" evidence="4">
    <location>
        <begin position="2"/>
        <end position="122"/>
    </location>
</feature>
<sequence length="247" mass="28769">MNIVICDDDDKVIKNVANVCRNVLSVKSKISAFHSAESLIQNLTNDEELVDLFILDIEMPGKNGLWLKKELEQYRYGSSIIFLTSHDEMIQEAFGRYVIGFVDKVSFDKNTNVLADKLRLFEQVESGKRVVNLKDELGSFCIQYDRIIKIMSEHVYTYIEYTTGKIVNGLFMTDKKLVRRSLKDWEVELGNSFLRISKSCIVNMEYIQRLDHKVILKDGSEISIPRSNINKCRDCYFEFCKTKMKWN</sequence>
<proteinExistence type="predicted"/>
<dbReference type="InterPro" id="IPR001789">
    <property type="entry name" value="Sig_transdc_resp-reg_receiver"/>
</dbReference>
<dbReference type="PROSITE" id="PS50110">
    <property type="entry name" value="RESPONSE_REGULATORY"/>
    <property type="match status" value="1"/>
</dbReference>
<feature type="modified residue" description="4-aspartylphosphate" evidence="3">
    <location>
        <position position="56"/>
    </location>
</feature>
<name>A0A8I0AND5_9FIRM</name>
<dbReference type="InterPro" id="IPR007492">
    <property type="entry name" value="LytTR_DNA-bd_dom"/>
</dbReference>
<gene>
    <name evidence="5" type="ORF">H8S09_03905</name>
</gene>